<dbReference type="SUPFAM" id="SSF56104">
    <property type="entry name" value="SAICAR synthase-like"/>
    <property type="match status" value="1"/>
</dbReference>
<protein>
    <recommendedName>
        <fullName evidence="1">1-phosphatidylinositol-4-phosphate 5-kinase</fullName>
        <ecNumber evidence="1">2.7.1.68</ecNumber>
    </recommendedName>
</protein>
<dbReference type="GO" id="GO:0016308">
    <property type="term" value="F:1-phosphatidylinositol-4-phosphate 5-kinase activity"/>
    <property type="evidence" value="ECO:0007669"/>
    <property type="project" value="UniProtKB-EC"/>
</dbReference>
<keyword evidence="2 3" id="KW-0418">Kinase</keyword>
<keyword evidence="2" id="KW-0547">Nucleotide-binding</keyword>
<dbReference type="EC" id="2.7.1.68" evidence="1"/>
<dbReference type="PROSITE" id="PS51455">
    <property type="entry name" value="PIPK"/>
    <property type="match status" value="1"/>
</dbReference>
<dbReference type="InterPro" id="IPR023610">
    <property type="entry name" value="PInositol-4/5-P-5/4-kinase"/>
</dbReference>
<organism evidence="3">
    <name type="scientific">Zea mays</name>
    <name type="common">Maize</name>
    <dbReference type="NCBI Taxonomy" id="4577"/>
    <lineage>
        <taxon>Eukaryota</taxon>
        <taxon>Viridiplantae</taxon>
        <taxon>Streptophyta</taxon>
        <taxon>Embryophyta</taxon>
        <taxon>Tracheophyta</taxon>
        <taxon>Spermatophyta</taxon>
        <taxon>Magnoliopsida</taxon>
        <taxon>Liliopsida</taxon>
        <taxon>Poales</taxon>
        <taxon>Poaceae</taxon>
        <taxon>PACMAD clade</taxon>
        <taxon>Panicoideae</taxon>
        <taxon>Andropogonodae</taxon>
        <taxon>Andropogoneae</taxon>
        <taxon>Tripsacinae</taxon>
        <taxon>Zea</taxon>
    </lineage>
</organism>
<proteinExistence type="predicted"/>
<dbReference type="Gene3D" id="3.30.810.10">
    <property type="entry name" value="2-Layer Sandwich"/>
    <property type="match status" value="1"/>
</dbReference>
<dbReference type="EMBL" id="CM000781">
    <property type="protein sequence ID" value="AQK67543.1"/>
    <property type="molecule type" value="Genomic_DNA"/>
</dbReference>
<dbReference type="GO" id="GO:0046488">
    <property type="term" value="P:phosphatidylinositol metabolic process"/>
    <property type="evidence" value="ECO:0007669"/>
    <property type="project" value="UniProtKB-UniRule"/>
</dbReference>
<dbReference type="AlphaFoldDB" id="A0A1D6GXK3"/>
<reference evidence="3" key="1">
    <citation type="submission" date="2015-12" db="EMBL/GenBank/DDBJ databases">
        <title>Update maize B73 reference genome by single molecule sequencing technologies.</title>
        <authorList>
            <consortium name="Maize Genome Sequencing Project"/>
            <person name="Ware D."/>
        </authorList>
    </citation>
    <scope>NUCLEOTIDE SEQUENCE</scope>
    <source>
        <tissue evidence="3">Seedling</tissue>
    </source>
</reference>
<dbReference type="InterPro" id="IPR027483">
    <property type="entry name" value="PInositol-4-P-4/5-kinase_C_sf"/>
</dbReference>
<gene>
    <name evidence="3" type="ORF">ZEAMMB73_Zm00001d014911</name>
</gene>
<evidence type="ECO:0000256" key="1">
    <source>
        <dbReference type="ARBA" id="ARBA00012172"/>
    </source>
</evidence>
<keyword evidence="2" id="KW-0067">ATP-binding</keyword>
<name>A0A1D6GXK3_MAIZE</name>
<dbReference type="GO" id="GO:0005524">
    <property type="term" value="F:ATP binding"/>
    <property type="evidence" value="ECO:0007669"/>
    <property type="project" value="UniProtKB-UniRule"/>
</dbReference>
<dbReference type="PANTHER" id="PTHR23086">
    <property type="entry name" value="PHOSPHATIDYLINOSITOL-4-PHOSPHATE 5-KINASE"/>
    <property type="match status" value="1"/>
</dbReference>
<dbReference type="SMART" id="SM00330">
    <property type="entry name" value="PIPKc"/>
    <property type="match status" value="1"/>
</dbReference>
<dbReference type="Pfam" id="PF01504">
    <property type="entry name" value="PIP5K"/>
    <property type="match status" value="1"/>
</dbReference>
<evidence type="ECO:0000256" key="2">
    <source>
        <dbReference type="PROSITE-ProRule" id="PRU00781"/>
    </source>
</evidence>
<dbReference type="InterPro" id="IPR002498">
    <property type="entry name" value="PInositol-4-P-4/5-kinase_core"/>
</dbReference>
<sequence length="164" mass="18393">MFLLPIIIINIVWSNVGALEEDVLNSPEGLVLVQRASDQNDVVIGSHIRGARLRSSSASFEEVDLLLPGTARQAILLQIQLGVNMPARAKQTVEDDDSEDNGQVYDVVLYLGIIDILQEYSIRKKIEHAYKCIQYNSLSISVVEPSLYSERFLKFIQTIFPENS</sequence>
<dbReference type="PANTHER" id="PTHR23086:SF123">
    <property type="entry name" value="PHOSPHATIDYLINOSITOL 4-PHOSPHATE 5-KINASE"/>
    <property type="match status" value="1"/>
</dbReference>
<accession>A0A1D6GXK3</accession>
<keyword evidence="2" id="KW-0808">Transferase</keyword>
<evidence type="ECO:0000313" key="3">
    <source>
        <dbReference type="EMBL" id="AQK67543.1"/>
    </source>
</evidence>